<dbReference type="AlphaFoldDB" id="A0A1M6LKU2"/>
<name>A0A1M6LKU2_PSEXY</name>
<evidence type="ECO:0000256" key="1">
    <source>
        <dbReference type="SAM" id="Phobius"/>
    </source>
</evidence>
<accession>A0A1M6LKU2</accession>
<feature type="transmembrane region" description="Helical" evidence="1">
    <location>
        <begin position="12"/>
        <end position="34"/>
    </location>
</feature>
<evidence type="ECO:0000313" key="3">
    <source>
        <dbReference type="Proteomes" id="UP000184185"/>
    </source>
</evidence>
<keyword evidence="1" id="KW-0812">Transmembrane</keyword>
<keyword evidence="1" id="KW-1133">Transmembrane helix</keyword>
<protein>
    <submittedName>
        <fullName evidence="2">Uncharacterized protein</fullName>
    </submittedName>
</protein>
<dbReference type="Proteomes" id="UP000184185">
    <property type="component" value="Unassembled WGS sequence"/>
</dbReference>
<gene>
    <name evidence="2" type="ORF">SAMN02745725_03129</name>
</gene>
<proteinExistence type="predicted"/>
<keyword evidence="3" id="KW-1185">Reference proteome</keyword>
<reference evidence="2 3" key="1">
    <citation type="submission" date="2016-11" db="EMBL/GenBank/DDBJ databases">
        <authorList>
            <person name="Jaros S."/>
            <person name="Januszkiewicz K."/>
            <person name="Wedrychowicz H."/>
        </authorList>
    </citation>
    <scope>NUCLEOTIDE SEQUENCE [LARGE SCALE GENOMIC DNA]</scope>
    <source>
        <strain evidence="2 3">DSM 14809</strain>
    </source>
</reference>
<sequence length="109" mass="12302">MKNSLHYSKIKICSRIGPVSLYIIISIFVVLPLYKDKKLLSQNSFECTHGVVYQEVLDGGVLGLFKTIIDVDGNDVEYNVLYAEKNIKKGDLVKVTYLPNSMYAIVELN</sequence>
<organism evidence="2 3">
    <name type="scientific">Pseudobutyrivibrio xylanivorans DSM 14809</name>
    <dbReference type="NCBI Taxonomy" id="1123012"/>
    <lineage>
        <taxon>Bacteria</taxon>
        <taxon>Bacillati</taxon>
        <taxon>Bacillota</taxon>
        <taxon>Clostridia</taxon>
        <taxon>Lachnospirales</taxon>
        <taxon>Lachnospiraceae</taxon>
        <taxon>Pseudobutyrivibrio</taxon>
    </lineage>
</organism>
<evidence type="ECO:0000313" key="2">
    <source>
        <dbReference type="EMBL" id="SHJ71836.1"/>
    </source>
</evidence>
<dbReference type="EMBL" id="FQYQ01000047">
    <property type="protein sequence ID" value="SHJ71836.1"/>
    <property type="molecule type" value="Genomic_DNA"/>
</dbReference>
<keyword evidence="1" id="KW-0472">Membrane</keyword>